<evidence type="ECO:0000256" key="2">
    <source>
        <dbReference type="ARBA" id="ARBA00022723"/>
    </source>
</evidence>
<dbReference type="InterPro" id="IPR038418">
    <property type="entry name" value="6-PTP_synth/QueD_sf"/>
</dbReference>
<name>A0A6J5PJ59_9CAUD</name>
<evidence type="ECO:0000313" key="6">
    <source>
        <dbReference type="EMBL" id="CAB4176382.1"/>
    </source>
</evidence>
<evidence type="ECO:0000313" key="9">
    <source>
        <dbReference type="EMBL" id="CAB4211044.1"/>
    </source>
</evidence>
<dbReference type="Gene3D" id="3.30.479.10">
    <property type="entry name" value="6-pyruvoyl tetrahydropterin synthase/QueD"/>
    <property type="match status" value="2"/>
</dbReference>
<evidence type="ECO:0000256" key="4">
    <source>
        <dbReference type="ARBA" id="ARBA00023239"/>
    </source>
</evidence>
<organism evidence="5">
    <name type="scientific">uncultured Caudovirales phage</name>
    <dbReference type="NCBI Taxonomy" id="2100421"/>
    <lineage>
        <taxon>Viruses</taxon>
        <taxon>Duplodnaviria</taxon>
        <taxon>Heunggongvirae</taxon>
        <taxon>Uroviricota</taxon>
        <taxon>Caudoviricetes</taxon>
        <taxon>Peduoviridae</taxon>
        <taxon>Maltschvirus</taxon>
        <taxon>Maltschvirus maltsch</taxon>
    </lineage>
</organism>
<dbReference type="EMBL" id="LR798377">
    <property type="protein sequence ID" value="CAB5227342.1"/>
    <property type="molecule type" value="Genomic_DNA"/>
</dbReference>
<protein>
    <submittedName>
        <fullName evidence="5">COG0720 6-pyruvoyl-tetrahydropterin synthase</fullName>
    </submittedName>
</protein>
<dbReference type="PANTHER" id="PTHR12589">
    <property type="entry name" value="PYRUVOYL TETRAHYDROBIOPTERIN SYNTHASE"/>
    <property type="match status" value="1"/>
</dbReference>
<dbReference type="EMBL" id="LR796942">
    <property type="protein sequence ID" value="CAB4176382.1"/>
    <property type="molecule type" value="Genomic_DNA"/>
</dbReference>
<dbReference type="GO" id="GO:0046872">
    <property type="term" value="F:metal ion binding"/>
    <property type="evidence" value="ECO:0007669"/>
    <property type="project" value="UniProtKB-KW"/>
</dbReference>
<evidence type="ECO:0000313" key="10">
    <source>
        <dbReference type="EMBL" id="CAB5227342.1"/>
    </source>
</evidence>
<proteinExistence type="predicted"/>
<keyword evidence="2" id="KW-0479">Metal-binding</keyword>
<accession>A0A6J5PJ59</accession>
<dbReference type="PANTHER" id="PTHR12589:SF7">
    <property type="entry name" value="6-PYRUVOYL TETRAHYDROBIOPTERIN SYNTHASE"/>
    <property type="match status" value="1"/>
</dbReference>
<keyword evidence="4" id="KW-0456">Lyase</keyword>
<dbReference type="EMBL" id="LR796838">
    <property type="protein sequence ID" value="CAB4169198.1"/>
    <property type="molecule type" value="Genomic_DNA"/>
</dbReference>
<evidence type="ECO:0000256" key="3">
    <source>
        <dbReference type="ARBA" id="ARBA00022833"/>
    </source>
</evidence>
<evidence type="ECO:0000313" key="5">
    <source>
        <dbReference type="EMBL" id="CAB4169198.1"/>
    </source>
</evidence>
<dbReference type="EMBL" id="LR797009">
    <property type="protein sequence ID" value="CAB4181409.1"/>
    <property type="molecule type" value="Genomic_DNA"/>
</dbReference>
<evidence type="ECO:0000313" key="8">
    <source>
        <dbReference type="EMBL" id="CAB4198335.1"/>
    </source>
</evidence>
<gene>
    <name evidence="7" type="ORF">UFOVP1073_31</name>
    <name evidence="8" type="ORF">UFOVP1308_70</name>
    <name evidence="9" type="ORF">UFOVP1423_73</name>
    <name evidence="10" type="ORF">UFOVP1520_44</name>
    <name evidence="5" type="ORF">UFOVP898_33</name>
    <name evidence="6" type="ORF">UFOVP985_26</name>
</gene>
<keyword evidence="3" id="KW-0862">Zinc</keyword>
<evidence type="ECO:0000256" key="1">
    <source>
        <dbReference type="ARBA" id="ARBA00001947"/>
    </source>
</evidence>
<comment type="cofactor">
    <cofactor evidence="1">
        <name>Zn(2+)</name>
        <dbReference type="ChEBI" id="CHEBI:29105"/>
    </cofactor>
</comment>
<dbReference type="Pfam" id="PF01242">
    <property type="entry name" value="PTPS"/>
    <property type="match status" value="1"/>
</dbReference>
<sequence>MMYLSLNCTRRIQFCAGHRVRNHESKCRNLHGHNYVAMFTAAAVEGGDALDSLGRVIDFSVLKEKIGGWIDDNWDHGFVLWDEDTEALAAVRAIPGQKIALMPYNPTAENMALFLLLEVCPVVLAGTSVEVTHVRVWETENCYADASK</sequence>
<dbReference type="EMBL" id="LR797259">
    <property type="protein sequence ID" value="CAB4198335.1"/>
    <property type="molecule type" value="Genomic_DNA"/>
</dbReference>
<dbReference type="InterPro" id="IPR007115">
    <property type="entry name" value="6-PTP_synth/QueD"/>
</dbReference>
<dbReference type="EMBL" id="LR797361">
    <property type="protein sequence ID" value="CAB4211044.1"/>
    <property type="molecule type" value="Genomic_DNA"/>
</dbReference>
<dbReference type="GO" id="GO:0016829">
    <property type="term" value="F:lyase activity"/>
    <property type="evidence" value="ECO:0007669"/>
    <property type="project" value="UniProtKB-KW"/>
</dbReference>
<reference evidence="5" key="1">
    <citation type="submission" date="2020-05" db="EMBL/GenBank/DDBJ databases">
        <authorList>
            <person name="Chiriac C."/>
            <person name="Salcher M."/>
            <person name="Ghai R."/>
            <person name="Kavagutti S V."/>
        </authorList>
    </citation>
    <scope>NUCLEOTIDE SEQUENCE</scope>
</reference>
<dbReference type="SUPFAM" id="SSF55620">
    <property type="entry name" value="Tetrahydrobiopterin biosynthesis enzymes-like"/>
    <property type="match status" value="1"/>
</dbReference>
<evidence type="ECO:0000313" key="7">
    <source>
        <dbReference type="EMBL" id="CAB4181409.1"/>
    </source>
</evidence>